<evidence type="ECO:0000313" key="2">
    <source>
        <dbReference type="EMBL" id="SHE30405.1"/>
    </source>
</evidence>
<keyword evidence="2" id="KW-0808">Transferase</keyword>
<dbReference type="OrthoDB" id="680421at2"/>
<accession>A0A1M4SE12</accession>
<keyword evidence="3" id="KW-1185">Reference proteome</keyword>
<dbReference type="STRING" id="1302690.BUE76_23315"/>
<dbReference type="Gene3D" id="2.60.120.10">
    <property type="entry name" value="Jelly Rolls"/>
    <property type="match status" value="1"/>
</dbReference>
<dbReference type="Pfam" id="PF00027">
    <property type="entry name" value="cNMP_binding"/>
    <property type="match status" value="1"/>
</dbReference>
<evidence type="ECO:0000313" key="3">
    <source>
        <dbReference type="Proteomes" id="UP000184368"/>
    </source>
</evidence>
<gene>
    <name evidence="2" type="ORF">SAMN05444008_10191</name>
</gene>
<dbReference type="AlphaFoldDB" id="A0A1M4SE12"/>
<feature type="domain" description="Cyclic nucleotide-binding" evidence="1">
    <location>
        <begin position="29"/>
        <end position="113"/>
    </location>
</feature>
<dbReference type="InterPro" id="IPR018490">
    <property type="entry name" value="cNMP-bd_dom_sf"/>
</dbReference>
<keyword evidence="2" id="KW-0418">Kinase</keyword>
<dbReference type="InterPro" id="IPR000595">
    <property type="entry name" value="cNMP-bd_dom"/>
</dbReference>
<evidence type="ECO:0000259" key="1">
    <source>
        <dbReference type="Pfam" id="PF00027"/>
    </source>
</evidence>
<sequence>MEALLSYLSSIHPMSDGLIAYLGETLKSKQIPRKAYLLKAGHISRNIYFISKGLLRCYYMRDVHDISSWFMKEGDVMISVESFFLQKESYESIQALEDTTVHFISYEELQYIYRHFPEFNFIGRVLTERYYIQSEQRLYSIRMMRSQERYDYLMEHHSELVLRVPAKHLASYLGLTEVTLSKIKGRM</sequence>
<protein>
    <submittedName>
        <fullName evidence="2">cAMP-binding domain of CRP or a regulatory subunit of cAMP-dependent protein kinases</fullName>
    </submittedName>
</protein>
<dbReference type="CDD" id="cd00038">
    <property type="entry name" value="CAP_ED"/>
    <property type="match status" value="1"/>
</dbReference>
<name>A0A1M4SE12_9BACT</name>
<dbReference type="Proteomes" id="UP000184368">
    <property type="component" value="Unassembled WGS sequence"/>
</dbReference>
<dbReference type="SUPFAM" id="SSF51206">
    <property type="entry name" value="cAMP-binding domain-like"/>
    <property type="match status" value="1"/>
</dbReference>
<dbReference type="InterPro" id="IPR014710">
    <property type="entry name" value="RmlC-like_jellyroll"/>
</dbReference>
<dbReference type="EMBL" id="FQUO01000001">
    <property type="protein sequence ID" value="SHE30405.1"/>
    <property type="molecule type" value="Genomic_DNA"/>
</dbReference>
<reference evidence="2 3" key="1">
    <citation type="submission" date="2016-11" db="EMBL/GenBank/DDBJ databases">
        <authorList>
            <person name="Jaros S."/>
            <person name="Januszkiewicz K."/>
            <person name="Wedrychowicz H."/>
        </authorList>
    </citation>
    <scope>NUCLEOTIDE SEQUENCE [LARGE SCALE GENOMIC DNA]</scope>
    <source>
        <strain evidence="2 3">DSM 26897</strain>
    </source>
</reference>
<organism evidence="2 3">
    <name type="scientific">Cnuella takakiae</name>
    <dbReference type="NCBI Taxonomy" id="1302690"/>
    <lineage>
        <taxon>Bacteria</taxon>
        <taxon>Pseudomonadati</taxon>
        <taxon>Bacteroidota</taxon>
        <taxon>Chitinophagia</taxon>
        <taxon>Chitinophagales</taxon>
        <taxon>Chitinophagaceae</taxon>
        <taxon>Cnuella</taxon>
    </lineage>
</organism>
<dbReference type="RefSeq" id="WP_073038957.1">
    <property type="nucleotide sequence ID" value="NZ_FQUO01000001.1"/>
</dbReference>
<dbReference type="GO" id="GO:0016301">
    <property type="term" value="F:kinase activity"/>
    <property type="evidence" value="ECO:0007669"/>
    <property type="project" value="UniProtKB-KW"/>
</dbReference>
<proteinExistence type="predicted"/>